<sequence>MNAEFLYSSGYTLQDGADALACQFITEVTDMRIKCPACQQKATVYSRANTADDINSVYARCTNHQCEKFDNSFVSHVAFSHWINPKDEALQLTLTFMLDQLPADQRRQVLAQYQ</sequence>
<accession>A0A9X3ARA0</accession>
<organism evidence="1 2">
    <name type="scientific">Thalassolituus pacificus</name>
    <dbReference type="NCBI Taxonomy" id="2975440"/>
    <lineage>
        <taxon>Bacteria</taxon>
        <taxon>Pseudomonadati</taxon>
        <taxon>Pseudomonadota</taxon>
        <taxon>Gammaproteobacteria</taxon>
        <taxon>Oceanospirillales</taxon>
        <taxon>Oceanospirillaceae</taxon>
        <taxon>Thalassolituus</taxon>
    </lineage>
</organism>
<evidence type="ECO:0000313" key="2">
    <source>
        <dbReference type="Proteomes" id="UP001147830"/>
    </source>
</evidence>
<protein>
    <recommendedName>
        <fullName evidence="3">Zinc finger Ogr/Delta-type domain-containing protein</fullName>
    </recommendedName>
</protein>
<reference evidence="1" key="2">
    <citation type="submission" date="2022-08" db="EMBL/GenBank/DDBJ databases">
        <authorList>
            <person name="Dong C."/>
        </authorList>
    </citation>
    <scope>NUCLEOTIDE SEQUENCE</scope>
    <source>
        <strain evidence="1">59MF3M-4</strain>
    </source>
</reference>
<keyword evidence="2" id="KW-1185">Reference proteome</keyword>
<dbReference type="EMBL" id="JAOANI010000002">
    <property type="protein sequence ID" value="MCT7357543.1"/>
    <property type="molecule type" value="Genomic_DNA"/>
</dbReference>
<gene>
    <name evidence="1" type="ORF">NYR02_00715</name>
</gene>
<evidence type="ECO:0008006" key="3">
    <source>
        <dbReference type="Google" id="ProtNLM"/>
    </source>
</evidence>
<dbReference type="RefSeq" id="WP_260974476.1">
    <property type="nucleotide sequence ID" value="NZ_JAOANI010000002.1"/>
</dbReference>
<proteinExistence type="predicted"/>
<evidence type="ECO:0000313" key="1">
    <source>
        <dbReference type="EMBL" id="MCT7357543.1"/>
    </source>
</evidence>
<dbReference type="AlphaFoldDB" id="A0A9X3ARA0"/>
<dbReference type="Proteomes" id="UP001147830">
    <property type="component" value="Unassembled WGS sequence"/>
</dbReference>
<comment type="caution">
    <text evidence="1">The sequence shown here is derived from an EMBL/GenBank/DDBJ whole genome shotgun (WGS) entry which is preliminary data.</text>
</comment>
<reference evidence="1" key="1">
    <citation type="journal article" date="2022" name="Front. Microbiol.">
        <title>Genome-based taxonomic rearrangement of Oceanobacter-related bacteria including the description of Thalassolituus hydrocarbonoclasticus sp. nov. and Thalassolituus pacificus sp. nov. and emended description of the genus Thalassolituus.</title>
        <authorList>
            <person name="Dong C."/>
            <person name="Wei L."/>
            <person name="Wang J."/>
            <person name="Lai Q."/>
            <person name="Huang Z."/>
            <person name="Shao Z."/>
        </authorList>
    </citation>
    <scope>NUCLEOTIDE SEQUENCE</scope>
    <source>
        <strain evidence="1">59MF3M-4</strain>
    </source>
</reference>
<name>A0A9X3ARA0_9GAMM</name>